<evidence type="ECO:0000313" key="4">
    <source>
        <dbReference type="Proteomes" id="UP000285773"/>
    </source>
</evidence>
<proteinExistence type="predicted"/>
<evidence type="ECO:0000313" key="5">
    <source>
        <dbReference type="Proteomes" id="UP000441330"/>
    </source>
</evidence>
<dbReference type="Proteomes" id="UP000285773">
    <property type="component" value="Unassembled WGS sequence"/>
</dbReference>
<evidence type="ECO:0000313" key="3">
    <source>
        <dbReference type="EMBL" id="RHC94245.1"/>
    </source>
</evidence>
<comment type="caution">
    <text evidence="3">The sequence shown here is derived from an EMBL/GenBank/DDBJ whole genome shotgun (WGS) entry which is preliminary data.</text>
</comment>
<accession>A0A414CGW6</accession>
<dbReference type="Proteomes" id="UP000441330">
    <property type="component" value="Unassembled WGS sequence"/>
</dbReference>
<evidence type="ECO:0000256" key="1">
    <source>
        <dbReference type="SAM" id="Coils"/>
    </source>
</evidence>
<keyword evidence="1" id="KW-0175">Coiled coil</keyword>
<protein>
    <submittedName>
        <fullName evidence="3">DUF5082 domain-containing protein</fullName>
    </submittedName>
</protein>
<reference evidence="3 4" key="1">
    <citation type="submission" date="2018-08" db="EMBL/GenBank/DDBJ databases">
        <title>A genome reference for cultivated species of the human gut microbiota.</title>
        <authorList>
            <person name="Zou Y."/>
            <person name="Xue W."/>
            <person name="Luo G."/>
        </authorList>
    </citation>
    <scope>NUCLEOTIDE SEQUENCE [LARGE SCALE GENOMIC DNA]</scope>
    <source>
        <strain evidence="3 4">AM33-3BH</strain>
    </source>
</reference>
<dbReference type="RefSeq" id="WP_118095921.1">
    <property type="nucleotide sequence ID" value="NZ_JASGZN010000004.1"/>
</dbReference>
<dbReference type="EMBL" id="WMZJ01000003">
    <property type="protein sequence ID" value="MTS54297.1"/>
    <property type="molecule type" value="Genomic_DNA"/>
</dbReference>
<dbReference type="AlphaFoldDB" id="A0A414CGW6"/>
<reference evidence="2 5" key="2">
    <citation type="journal article" date="2019" name="Nat. Med.">
        <title>A library of human gut bacterial isolates paired with longitudinal multiomics data enables mechanistic microbiome research.</title>
        <authorList>
            <person name="Poyet M."/>
            <person name="Groussin M."/>
            <person name="Gibbons S.M."/>
            <person name="Avila-Pacheco J."/>
            <person name="Jiang X."/>
            <person name="Kearney S.M."/>
            <person name="Perrotta A.R."/>
            <person name="Berdy B."/>
            <person name="Zhao S."/>
            <person name="Lieberman T.D."/>
            <person name="Swanson P.K."/>
            <person name="Smith M."/>
            <person name="Roesemann S."/>
            <person name="Alexander J.E."/>
            <person name="Rich S.A."/>
            <person name="Livny J."/>
            <person name="Vlamakis H."/>
            <person name="Clish C."/>
            <person name="Bullock K."/>
            <person name="Deik A."/>
            <person name="Scott J."/>
            <person name="Pierce K.A."/>
            <person name="Xavier R.J."/>
            <person name="Alm E.J."/>
        </authorList>
    </citation>
    <scope>NUCLEOTIDE SEQUENCE [LARGE SCALE GENOMIC DNA]</scope>
    <source>
        <strain evidence="2 5">BIOML-A1</strain>
    </source>
</reference>
<gene>
    <name evidence="3" type="ORF">DW820_07925</name>
    <name evidence="2" type="ORF">GMC94_05300</name>
</gene>
<evidence type="ECO:0000313" key="2">
    <source>
        <dbReference type="EMBL" id="MTS54297.1"/>
    </source>
</evidence>
<dbReference type="EMBL" id="QSIO01000003">
    <property type="protein sequence ID" value="RHC94245.1"/>
    <property type="molecule type" value="Genomic_DNA"/>
</dbReference>
<name>A0A414CGW6_STRPA</name>
<sequence length="135" mass="15813">MTKQSQLASLRSQAAAICHQKADYQAKIREIKEIYNHLQKIKGRYRTEKKSLNKLKNENSDEWTGNLYKTQFNQPVSSVISNELNTTIKAIDRDMDRLIDKMNEYENKIFECDGLLGQIEIWINNLAGTIEKWFN</sequence>
<feature type="coiled-coil region" evidence="1">
    <location>
        <begin position="21"/>
        <end position="58"/>
    </location>
</feature>
<organism evidence="3 4">
    <name type="scientific">Streptococcus parasanguinis</name>
    <dbReference type="NCBI Taxonomy" id="1318"/>
    <lineage>
        <taxon>Bacteria</taxon>
        <taxon>Bacillati</taxon>
        <taxon>Bacillota</taxon>
        <taxon>Bacilli</taxon>
        <taxon>Lactobacillales</taxon>
        <taxon>Streptococcaceae</taxon>
        <taxon>Streptococcus</taxon>
    </lineage>
</organism>